<dbReference type="KEGG" id="cai:Caci_0521"/>
<dbReference type="AlphaFoldDB" id="C7PXB4"/>
<dbReference type="HOGENOM" id="CLU_181601_0_0_11"/>
<dbReference type="InParanoid" id="C7PXB4"/>
<gene>
    <name evidence="1" type="ordered locus">Caci_0521</name>
</gene>
<accession>C7PXB4</accession>
<protein>
    <recommendedName>
        <fullName evidence="3">PIN domain-containing protein</fullName>
    </recommendedName>
</protein>
<evidence type="ECO:0000313" key="2">
    <source>
        <dbReference type="Proteomes" id="UP000000851"/>
    </source>
</evidence>
<dbReference type="InterPro" id="IPR029060">
    <property type="entry name" value="PIN-like_dom_sf"/>
</dbReference>
<name>C7PXB4_CATAD</name>
<evidence type="ECO:0000313" key="1">
    <source>
        <dbReference type="EMBL" id="ACU69465.1"/>
    </source>
</evidence>
<proteinExistence type="predicted"/>
<dbReference type="STRING" id="479433.Caci_0521"/>
<dbReference type="Gene3D" id="3.40.50.1010">
    <property type="entry name" value="5'-nuclease"/>
    <property type="match status" value="1"/>
</dbReference>
<dbReference type="SUPFAM" id="SSF88723">
    <property type="entry name" value="PIN domain-like"/>
    <property type="match status" value="1"/>
</dbReference>
<dbReference type="EMBL" id="CP001700">
    <property type="protein sequence ID" value="ACU69465.1"/>
    <property type="molecule type" value="Genomic_DNA"/>
</dbReference>
<sequence>MLQAVQSTADGMRVSTLLNSLFGWVPCPDDPWQQVIGIQHDLIKIGHDRGPGAIDILVALTAVQHRLTVLHLDNDFAAIAKVRPDIQVQQLE</sequence>
<dbReference type="eggNOG" id="COG1487">
    <property type="taxonomic scope" value="Bacteria"/>
</dbReference>
<dbReference type="Proteomes" id="UP000000851">
    <property type="component" value="Chromosome"/>
</dbReference>
<organism evidence="1 2">
    <name type="scientific">Catenulispora acidiphila (strain DSM 44928 / JCM 14897 / NBRC 102108 / NRRL B-24433 / ID139908)</name>
    <dbReference type="NCBI Taxonomy" id="479433"/>
    <lineage>
        <taxon>Bacteria</taxon>
        <taxon>Bacillati</taxon>
        <taxon>Actinomycetota</taxon>
        <taxon>Actinomycetes</taxon>
        <taxon>Catenulisporales</taxon>
        <taxon>Catenulisporaceae</taxon>
        <taxon>Catenulispora</taxon>
    </lineage>
</organism>
<keyword evidence="2" id="KW-1185">Reference proteome</keyword>
<evidence type="ECO:0008006" key="3">
    <source>
        <dbReference type="Google" id="ProtNLM"/>
    </source>
</evidence>
<reference evidence="1 2" key="1">
    <citation type="journal article" date="2009" name="Stand. Genomic Sci.">
        <title>Complete genome sequence of Catenulispora acidiphila type strain (ID 139908).</title>
        <authorList>
            <person name="Copeland A."/>
            <person name="Lapidus A."/>
            <person name="Glavina Del Rio T."/>
            <person name="Nolan M."/>
            <person name="Lucas S."/>
            <person name="Chen F."/>
            <person name="Tice H."/>
            <person name="Cheng J.F."/>
            <person name="Bruce D."/>
            <person name="Goodwin L."/>
            <person name="Pitluck S."/>
            <person name="Mikhailova N."/>
            <person name="Pati A."/>
            <person name="Ivanova N."/>
            <person name="Mavromatis K."/>
            <person name="Chen A."/>
            <person name="Palaniappan K."/>
            <person name="Chain P."/>
            <person name="Land M."/>
            <person name="Hauser L."/>
            <person name="Chang Y.J."/>
            <person name="Jeffries C.D."/>
            <person name="Chertkov O."/>
            <person name="Brettin T."/>
            <person name="Detter J.C."/>
            <person name="Han C."/>
            <person name="Ali Z."/>
            <person name="Tindall B.J."/>
            <person name="Goker M."/>
            <person name="Bristow J."/>
            <person name="Eisen J.A."/>
            <person name="Markowitz V."/>
            <person name="Hugenholtz P."/>
            <person name="Kyrpides N.C."/>
            <person name="Klenk H.P."/>
        </authorList>
    </citation>
    <scope>NUCLEOTIDE SEQUENCE [LARGE SCALE GENOMIC DNA]</scope>
    <source>
        <strain evidence="2">DSM 44928 / JCM 14897 / NBRC 102108 / NRRL B-24433 / ID139908</strain>
    </source>
</reference>